<organism evidence="2 3">
    <name type="scientific">Haematococcus lacustris</name>
    <name type="common">Green alga</name>
    <name type="synonym">Haematococcus pluvialis</name>
    <dbReference type="NCBI Taxonomy" id="44745"/>
    <lineage>
        <taxon>Eukaryota</taxon>
        <taxon>Viridiplantae</taxon>
        <taxon>Chlorophyta</taxon>
        <taxon>core chlorophytes</taxon>
        <taxon>Chlorophyceae</taxon>
        <taxon>CS clade</taxon>
        <taxon>Chlamydomonadales</taxon>
        <taxon>Haematococcaceae</taxon>
        <taxon>Haematococcus</taxon>
    </lineage>
</organism>
<proteinExistence type="predicted"/>
<evidence type="ECO:0000256" key="1">
    <source>
        <dbReference type="SAM" id="MobiDB-lite"/>
    </source>
</evidence>
<gene>
    <name evidence="2" type="ORF">HaLaN_23157</name>
</gene>
<sequence length="105" mass="9955">MCRPGSAGAAAAATPASVAAAPGLQQWGQAGAASRGQTGVGGVPGSAGAAAPGCCGTRQGQPAEGDETRSGQVTSSAWTVVSPLGKSVVHGGRDQATGHLRPAVH</sequence>
<dbReference type="EMBL" id="BLLF01002755">
    <property type="protein sequence ID" value="GFH25226.1"/>
    <property type="molecule type" value="Genomic_DNA"/>
</dbReference>
<evidence type="ECO:0000313" key="2">
    <source>
        <dbReference type="EMBL" id="GFH25226.1"/>
    </source>
</evidence>
<dbReference type="Proteomes" id="UP000485058">
    <property type="component" value="Unassembled WGS sequence"/>
</dbReference>
<feature type="region of interest" description="Disordered" evidence="1">
    <location>
        <begin position="27"/>
        <end position="105"/>
    </location>
</feature>
<dbReference type="AlphaFoldDB" id="A0A6A0A105"/>
<feature type="compositionally biased region" description="Low complexity" evidence="1">
    <location>
        <begin position="46"/>
        <end position="58"/>
    </location>
</feature>
<reference evidence="2 3" key="1">
    <citation type="submission" date="2020-02" db="EMBL/GenBank/DDBJ databases">
        <title>Draft genome sequence of Haematococcus lacustris strain NIES-144.</title>
        <authorList>
            <person name="Morimoto D."/>
            <person name="Nakagawa S."/>
            <person name="Yoshida T."/>
            <person name="Sawayama S."/>
        </authorList>
    </citation>
    <scope>NUCLEOTIDE SEQUENCE [LARGE SCALE GENOMIC DNA]</scope>
    <source>
        <strain evidence="2 3">NIES-144</strain>
    </source>
</reference>
<protein>
    <submittedName>
        <fullName evidence="2">Uncharacterized protein</fullName>
    </submittedName>
</protein>
<name>A0A6A0A105_HAELA</name>
<keyword evidence="3" id="KW-1185">Reference proteome</keyword>
<evidence type="ECO:0000313" key="3">
    <source>
        <dbReference type="Proteomes" id="UP000485058"/>
    </source>
</evidence>
<comment type="caution">
    <text evidence="2">The sequence shown here is derived from an EMBL/GenBank/DDBJ whole genome shotgun (WGS) entry which is preliminary data.</text>
</comment>
<feature type="compositionally biased region" description="Polar residues" evidence="1">
    <location>
        <begin position="70"/>
        <end position="79"/>
    </location>
</feature>
<accession>A0A6A0A105</accession>